<evidence type="ECO:0008006" key="4">
    <source>
        <dbReference type="Google" id="ProtNLM"/>
    </source>
</evidence>
<proteinExistence type="predicted"/>
<name>A0ABS3YYG6_9BACT</name>
<keyword evidence="1" id="KW-0732">Signal</keyword>
<gene>
    <name evidence="2" type="ORF">J7I42_21950</name>
</gene>
<feature type="signal peptide" evidence="1">
    <location>
        <begin position="1"/>
        <end position="18"/>
    </location>
</feature>
<evidence type="ECO:0000256" key="1">
    <source>
        <dbReference type="SAM" id="SignalP"/>
    </source>
</evidence>
<organism evidence="2 3">
    <name type="scientific">Niastella soli</name>
    <dbReference type="NCBI Taxonomy" id="2821487"/>
    <lineage>
        <taxon>Bacteria</taxon>
        <taxon>Pseudomonadati</taxon>
        <taxon>Bacteroidota</taxon>
        <taxon>Chitinophagia</taxon>
        <taxon>Chitinophagales</taxon>
        <taxon>Chitinophagaceae</taxon>
        <taxon>Niastella</taxon>
    </lineage>
</organism>
<dbReference type="RefSeq" id="WP_209141027.1">
    <property type="nucleotide sequence ID" value="NZ_JAGHKO010000005.1"/>
</dbReference>
<dbReference type="InterPro" id="IPR032183">
    <property type="entry name" value="PKD-like"/>
</dbReference>
<reference evidence="2 3" key="1">
    <citation type="submission" date="2021-03" db="EMBL/GenBank/DDBJ databases">
        <title>Assistant Professor.</title>
        <authorList>
            <person name="Huq M.A."/>
        </authorList>
    </citation>
    <scope>NUCLEOTIDE SEQUENCE [LARGE SCALE GENOMIC DNA]</scope>
    <source>
        <strain evidence="2 3">MAH-29</strain>
    </source>
</reference>
<feature type="chain" id="PRO_5047526549" description="PKD-like family protein" evidence="1">
    <location>
        <begin position="19"/>
        <end position="472"/>
    </location>
</feature>
<keyword evidence="3" id="KW-1185">Reference proteome</keyword>
<dbReference type="Proteomes" id="UP000677244">
    <property type="component" value="Unassembled WGS sequence"/>
</dbReference>
<dbReference type="Pfam" id="PF16407">
    <property type="entry name" value="PKD_2"/>
    <property type="match status" value="1"/>
</dbReference>
<evidence type="ECO:0000313" key="2">
    <source>
        <dbReference type="EMBL" id="MBO9202970.1"/>
    </source>
</evidence>
<accession>A0ABS3YYG6</accession>
<dbReference type="EMBL" id="JAGHKO010000005">
    <property type="protein sequence ID" value="MBO9202970.1"/>
    <property type="molecule type" value="Genomic_DNA"/>
</dbReference>
<sequence length="472" mass="52668">MKRIILVLLVAVAMVQQACYKDKGNYDYHTLDIPVVTNFDTLYTVLIGDTLRISPTVTVANPNIKLGYEWRIMMPLEMRDTTIYGRELKMLYSLKPDKYSTRLTIIDSTNGMKFYHETTIAGETPYSRGTMILSAVGGTSQLTFVKPDGTIETDVYRRWNGASLPGKPLQIINLFKEHIDPPPAMGYWATFDDTNDGGMHIASNTLVRIKSLRDNYFETPDSAKPGFLETTTDGVLRGVVNGKLMVGSSYTFYGAEIYGMFSLPPAGDYNLYKSAAFYPGPPYIIGYDVDKKQFVTFTNFGQVAYTGTNYQTTQTAIFDPKDVQLDLLHFQLINNTNCFAFGKAADGTVYELKFGSTFIGVVLFQTTYKRPFPQQSLITPTTKWAALNDEVFYFTSNDKIYRYNPLNQDIQPLAADFGGKAVTMIKKIDDNTLISAVDGAVYFLDISTGKFGNIIKTIAGVPGTPVDVVIRK</sequence>
<protein>
    <recommendedName>
        <fullName evidence="4">PKD-like family protein</fullName>
    </recommendedName>
</protein>
<comment type="caution">
    <text evidence="2">The sequence shown here is derived from an EMBL/GenBank/DDBJ whole genome shotgun (WGS) entry which is preliminary data.</text>
</comment>
<evidence type="ECO:0000313" key="3">
    <source>
        <dbReference type="Proteomes" id="UP000677244"/>
    </source>
</evidence>